<evidence type="ECO:0000259" key="4">
    <source>
        <dbReference type="PROSITE" id="PS50043"/>
    </source>
</evidence>
<keyword evidence="2" id="KW-0238">DNA-binding</keyword>
<dbReference type="InterPro" id="IPR027417">
    <property type="entry name" value="P-loop_NTPase"/>
</dbReference>
<dbReference type="Proteomes" id="UP000515703">
    <property type="component" value="Chromosome"/>
</dbReference>
<dbReference type="SUPFAM" id="SSF52540">
    <property type="entry name" value="P-loop containing nucleoside triphosphate hydrolases"/>
    <property type="match status" value="1"/>
</dbReference>
<dbReference type="InterPro" id="IPR016032">
    <property type="entry name" value="Sig_transdc_resp-reg_C-effctor"/>
</dbReference>
<dbReference type="GO" id="GO:0006355">
    <property type="term" value="P:regulation of DNA-templated transcription"/>
    <property type="evidence" value="ECO:0007669"/>
    <property type="project" value="InterPro"/>
</dbReference>
<dbReference type="SUPFAM" id="SSF46894">
    <property type="entry name" value="C-terminal effector domain of the bipartite response regulators"/>
    <property type="match status" value="1"/>
</dbReference>
<dbReference type="RefSeq" id="WP_330602327.1">
    <property type="nucleotide sequence ID" value="NZ_AP023368.1"/>
</dbReference>
<dbReference type="PROSITE" id="PS50043">
    <property type="entry name" value="HTH_LUXR_2"/>
    <property type="match status" value="1"/>
</dbReference>
<sequence length="871" mass="99078">MSLPNDTLLLSTKLKIPAPRKNYILRKCLFDKLSACEDMSVIFISGGAGTGKTTLLTSFIRETSLKNVCWLTLDSSNVNVYSFWTYFIAAVSSYWEEESLLDRIRANSDATQMEGLLIALINRLCGETDYYMVLDDVQYIKDEMLVKTLEFFLKSMPSNFHLFLLSREEPPVYLGPLAMSARLLFIDGNQMRLSQEEGISFLKTTLKLAVSERELTELNNYAEGWIGGLQLSVAAGQLTGQLLRNSSGITAEYLTREIYESLTEGEKTFLIKTGVLSYFNAALCSRLMEEFSAADFEHMIEGLIKKNLFIICIDEAKGIYRYHNILSEYLIGQFEKYPDKLKIEFHKKAGDIFSDLGDPEEAMNEYYGAEDYDAILLVAKKMEGRMESWSYLDRIPLDKLMTDVDLAAQCFMYNLGNVRVERCMMLYHKFKEYYGDSDVIHIVKFAESYVLQTEGIIPEYYSLPARQIELLPFGKIAKAMILVENSAAMIEQMQYEEARNCNLKAIQICNGTNVFVEFFAYNQLAQVNEEIGNLNESLSCYARSKELFQSLSLMAGIGINYHFGLLGVYMKRMELQKAEETLKEVKELIDARYIQSDIASITLDYHLAEMMFLTGDNDGGALAVEDLIMRYAAFSKLSFSRLVHELSCAGKLTETLANEYLKELDSAANFKSQPFMRLLRARILYNQGEVKEACKEAEEIMTFSRMHGNKIRLVEADILKIVILSGSKNQVLCGREIDNLLKEAIHYAWEDRILIPFYLDRKILLPLIKELLQREAMKDSIPGKETEFLKEVLEVCGEKAAPLKAAELLSEREREVLAELAKGITNREIAENLCISQATVKTHVLSIFSKLQVSSRMLAVEAGRKKGLLRT</sequence>
<keyword evidence="1" id="KW-0805">Transcription regulation</keyword>
<accession>A0A7M3SAA1</accession>
<dbReference type="InterPro" id="IPR000792">
    <property type="entry name" value="Tscrpt_reg_LuxR_C"/>
</dbReference>
<protein>
    <submittedName>
        <fullName evidence="5">Helix-turn-helix transcriptional regulator</fullName>
    </submittedName>
</protein>
<dbReference type="Gene3D" id="1.25.40.10">
    <property type="entry name" value="Tetratricopeptide repeat domain"/>
    <property type="match status" value="1"/>
</dbReference>
<dbReference type="Gene3D" id="1.10.10.10">
    <property type="entry name" value="Winged helix-like DNA-binding domain superfamily/Winged helix DNA-binding domain"/>
    <property type="match status" value="1"/>
</dbReference>
<dbReference type="Pfam" id="PF00196">
    <property type="entry name" value="GerE"/>
    <property type="match status" value="1"/>
</dbReference>
<reference evidence="5 6" key="1">
    <citation type="submission" date="2020-08" db="EMBL/GenBank/DDBJ databases">
        <title>Draft genome sequencing of an Anaerocolumna strain isolated from anoxic soil subjected to BSD treatment.</title>
        <authorList>
            <person name="Uek A."/>
            <person name="Tonouchi A."/>
        </authorList>
    </citation>
    <scope>NUCLEOTIDE SEQUENCE [LARGE SCALE GENOMIC DNA]</scope>
    <source>
        <strain evidence="5 6">CTTW</strain>
    </source>
</reference>
<proteinExistence type="predicted"/>
<keyword evidence="3" id="KW-0804">Transcription</keyword>
<name>A0A7M3SAA1_9FIRM</name>
<dbReference type="InterPro" id="IPR011990">
    <property type="entry name" value="TPR-like_helical_dom_sf"/>
</dbReference>
<evidence type="ECO:0000256" key="3">
    <source>
        <dbReference type="ARBA" id="ARBA00023163"/>
    </source>
</evidence>
<evidence type="ECO:0000256" key="2">
    <source>
        <dbReference type="ARBA" id="ARBA00023125"/>
    </source>
</evidence>
<evidence type="ECO:0000256" key="1">
    <source>
        <dbReference type="ARBA" id="ARBA00023015"/>
    </source>
</evidence>
<dbReference type="GO" id="GO:0003677">
    <property type="term" value="F:DNA binding"/>
    <property type="evidence" value="ECO:0007669"/>
    <property type="project" value="UniProtKB-KW"/>
</dbReference>
<dbReference type="EMBL" id="AP023368">
    <property type="protein sequence ID" value="BCK01519.1"/>
    <property type="molecule type" value="Genomic_DNA"/>
</dbReference>
<reference evidence="5 6" key="2">
    <citation type="submission" date="2020-08" db="EMBL/GenBank/DDBJ databases">
        <authorList>
            <person name="Ueki A."/>
            <person name="Tonouchi A."/>
        </authorList>
    </citation>
    <scope>NUCLEOTIDE SEQUENCE [LARGE SCALE GENOMIC DNA]</scope>
    <source>
        <strain evidence="5 6">CTTW</strain>
    </source>
</reference>
<evidence type="ECO:0000313" key="5">
    <source>
        <dbReference type="EMBL" id="BCK01519.1"/>
    </source>
</evidence>
<dbReference type="PROSITE" id="PS00622">
    <property type="entry name" value="HTH_LUXR_1"/>
    <property type="match status" value="1"/>
</dbReference>
<feature type="domain" description="HTH luxR-type" evidence="4">
    <location>
        <begin position="802"/>
        <end position="867"/>
    </location>
</feature>
<dbReference type="InterPro" id="IPR059106">
    <property type="entry name" value="WHD_MalT"/>
</dbReference>
<dbReference type="SMART" id="SM00421">
    <property type="entry name" value="HTH_LUXR"/>
    <property type="match status" value="1"/>
</dbReference>
<gene>
    <name evidence="5" type="ORF">bsdcttw_45590</name>
</gene>
<dbReference type="Gene3D" id="3.40.50.300">
    <property type="entry name" value="P-loop containing nucleotide triphosphate hydrolases"/>
    <property type="match status" value="1"/>
</dbReference>
<dbReference type="InterPro" id="IPR036388">
    <property type="entry name" value="WH-like_DNA-bd_sf"/>
</dbReference>
<dbReference type="KEGG" id="acht:bsdcttw_45590"/>
<dbReference type="PANTHER" id="PTHR44688:SF16">
    <property type="entry name" value="DNA-BINDING TRANSCRIPTIONAL ACTIVATOR DEVR_DOSR"/>
    <property type="match status" value="1"/>
</dbReference>
<dbReference type="PANTHER" id="PTHR44688">
    <property type="entry name" value="DNA-BINDING TRANSCRIPTIONAL ACTIVATOR DEVR_DOSR"/>
    <property type="match status" value="1"/>
</dbReference>
<dbReference type="Pfam" id="PF25873">
    <property type="entry name" value="WHD_MalT"/>
    <property type="match status" value="1"/>
</dbReference>
<evidence type="ECO:0000313" key="6">
    <source>
        <dbReference type="Proteomes" id="UP000515703"/>
    </source>
</evidence>
<keyword evidence="6" id="KW-1185">Reference proteome</keyword>
<dbReference type="CDD" id="cd06170">
    <property type="entry name" value="LuxR_C_like"/>
    <property type="match status" value="1"/>
</dbReference>
<dbReference type="PRINTS" id="PR00038">
    <property type="entry name" value="HTHLUXR"/>
</dbReference>
<organism evidence="5 6">
    <name type="scientific">Anaerocolumna chitinilytica</name>
    <dbReference type="NCBI Taxonomy" id="1727145"/>
    <lineage>
        <taxon>Bacteria</taxon>
        <taxon>Bacillati</taxon>
        <taxon>Bacillota</taxon>
        <taxon>Clostridia</taxon>
        <taxon>Lachnospirales</taxon>
        <taxon>Lachnospiraceae</taxon>
        <taxon>Anaerocolumna</taxon>
    </lineage>
</organism>
<dbReference type="AlphaFoldDB" id="A0A7M3SAA1"/>
<dbReference type="SUPFAM" id="SSF48452">
    <property type="entry name" value="TPR-like"/>
    <property type="match status" value="1"/>
</dbReference>